<evidence type="ECO:0000259" key="2">
    <source>
        <dbReference type="Pfam" id="PF12945"/>
    </source>
</evidence>
<protein>
    <submittedName>
        <fullName evidence="3">Type IV pilus assembly PilZ</fullName>
    </submittedName>
</protein>
<proteinExistence type="predicted"/>
<evidence type="ECO:0000313" key="4">
    <source>
        <dbReference type="Proteomes" id="UP000002730"/>
    </source>
</evidence>
<gene>
    <name evidence="3" type="ordered locus">Clocel_1734</name>
</gene>
<organism evidence="3 4">
    <name type="scientific">Clostridium cellulovorans (strain ATCC 35296 / DSM 3052 / OCM 3 / 743B)</name>
    <dbReference type="NCBI Taxonomy" id="573061"/>
    <lineage>
        <taxon>Bacteria</taxon>
        <taxon>Bacillati</taxon>
        <taxon>Bacillota</taxon>
        <taxon>Clostridia</taxon>
        <taxon>Eubacteriales</taxon>
        <taxon>Clostridiaceae</taxon>
        <taxon>Clostridium</taxon>
    </lineage>
</organism>
<dbReference type="InterPro" id="IPR009926">
    <property type="entry name" value="T3SS_YcgR_PilZN"/>
</dbReference>
<dbReference type="Gene3D" id="2.40.10.220">
    <property type="entry name" value="predicted glycosyltransferase like domains"/>
    <property type="match status" value="1"/>
</dbReference>
<dbReference type="eggNOG" id="COG5581">
    <property type="taxonomic scope" value="Bacteria"/>
</dbReference>
<dbReference type="Pfam" id="PF12945">
    <property type="entry name" value="PilZNR"/>
    <property type="match status" value="1"/>
</dbReference>
<dbReference type="OrthoDB" id="3493at2"/>
<reference evidence="3 4" key="1">
    <citation type="submission" date="2010-08" db="EMBL/GenBank/DDBJ databases">
        <title>Complete sequence of Clostridium cellulovorans 743B.</title>
        <authorList>
            <consortium name="US DOE Joint Genome Institute"/>
            <person name="Lucas S."/>
            <person name="Copeland A."/>
            <person name="Lapidus A."/>
            <person name="Cheng J.-F."/>
            <person name="Bruce D."/>
            <person name="Goodwin L."/>
            <person name="Pitluck S."/>
            <person name="Chertkov O."/>
            <person name="Detter J.C."/>
            <person name="Han C."/>
            <person name="Tapia R."/>
            <person name="Land M."/>
            <person name="Hauser L."/>
            <person name="Chang Y.-J."/>
            <person name="Jeffries C."/>
            <person name="Kyrpides N."/>
            <person name="Ivanova N."/>
            <person name="Mikhailova N."/>
            <person name="Hemme C.L."/>
            <person name="Woyke T."/>
        </authorList>
    </citation>
    <scope>NUCLEOTIDE SEQUENCE [LARGE SCALE GENOMIC DNA]</scope>
    <source>
        <strain evidence="4">ATCC 35296 / DSM 3052 / OCM 3 / 743B</strain>
    </source>
</reference>
<dbReference type="SUPFAM" id="SSF141371">
    <property type="entry name" value="PilZ domain-like"/>
    <property type="match status" value="1"/>
</dbReference>
<name>D9SKI2_CLOC7</name>
<keyword evidence="4" id="KW-1185">Reference proteome</keyword>
<evidence type="ECO:0000259" key="1">
    <source>
        <dbReference type="Pfam" id="PF07238"/>
    </source>
</evidence>
<feature type="domain" description="Type III secretion system flagellar brake protein YcgR PilZN" evidence="2">
    <location>
        <begin position="15"/>
        <end position="86"/>
    </location>
</feature>
<dbReference type="AlphaFoldDB" id="D9SKI2"/>
<accession>D9SKI2</accession>
<dbReference type="RefSeq" id="WP_010077310.1">
    <property type="nucleotide sequence ID" value="NC_014393.1"/>
</dbReference>
<feature type="domain" description="PilZ" evidence="1">
    <location>
        <begin position="134"/>
        <end position="215"/>
    </location>
</feature>
<dbReference type="Pfam" id="PF07238">
    <property type="entry name" value="PilZ"/>
    <property type="match status" value="1"/>
</dbReference>
<dbReference type="Proteomes" id="UP000002730">
    <property type="component" value="Chromosome"/>
</dbReference>
<sequence>MKGLDLQVNSHINVTYDKQVFKSVIQSIDEEKLTIGLLMKEGNFFIPPIGSEIEINYISNLRVNSFKTIIREYIKDNINLIVVDKPKVIERYQRRRFVRVNFLVDSKFHEVSKEEVSKILEKGDTKIINDIINRSGNEVSSAKVLDLSACGAKVTFDKPMKLYDYIILEVPLNDQLLIVLSKIVCINKDESNRVTYGINFENLNERDRDKIIKVSFAIMRQLSKRL</sequence>
<dbReference type="KEGG" id="ccb:Clocel_1734"/>
<dbReference type="InterPro" id="IPR009875">
    <property type="entry name" value="PilZ_domain"/>
</dbReference>
<dbReference type="STRING" id="573061.Clocel_1734"/>
<dbReference type="HOGENOM" id="CLU_086342_1_1_9"/>
<dbReference type="GO" id="GO:0035438">
    <property type="term" value="F:cyclic-di-GMP binding"/>
    <property type="evidence" value="ECO:0007669"/>
    <property type="project" value="InterPro"/>
</dbReference>
<evidence type="ECO:0000313" key="3">
    <source>
        <dbReference type="EMBL" id="ADL51478.1"/>
    </source>
</evidence>
<dbReference type="EMBL" id="CP002160">
    <property type="protein sequence ID" value="ADL51478.1"/>
    <property type="molecule type" value="Genomic_DNA"/>
</dbReference>